<gene>
    <name evidence="2" type="ORF">IAC75_03440</name>
</gene>
<dbReference type="InterPro" id="IPR006076">
    <property type="entry name" value="FAD-dep_OxRdtase"/>
</dbReference>
<evidence type="ECO:0000259" key="1">
    <source>
        <dbReference type="Pfam" id="PF01266"/>
    </source>
</evidence>
<proteinExistence type="predicted"/>
<reference evidence="2" key="2">
    <citation type="journal article" date="2021" name="PeerJ">
        <title>Extensive microbial diversity within the chicken gut microbiome revealed by metagenomics and culture.</title>
        <authorList>
            <person name="Gilroy R."/>
            <person name="Ravi A."/>
            <person name="Getino M."/>
            <person name="Pursley I."/>
            <person name="Horton D.L."/>
            <person name="Alikhan N.F."/>
            <person name="Baker D."/>
            <person name="Gharbi K."/>
            <person name="Hall N."/>
            <person name="Watson M."/>
            <person name="Adriaenssens E.M."/>
            <person name="Foster-Nyarko E."/>
            <person name="Jarju S."/>
            <person name="Secka A."/>
            <person name="Antonio M."/>
            <person name="Oren A."/>
            <person name="Chaudhuri R.R."/>
            <person name="La Ragione R."/>
            <person name="Hildebrand F."/>
            <person name="Pallen M.J."/>
        </authorList>
    </citation>
    <scope>NUCLEOTIDE SEQUENCE</scope>
    <source>
        <strain evidence="2">10669</strain>
    </source>
</reference>
<dbReference type="AlphaFoldDB" id="A0A9D1NJS8"/>
<comment type="caution">
    <text evidence="2">The sequence shown here is derived from an EMBL/GenBank/DDBJ whole genome shotgun (WGS) entry which is preliminary data.</text>
</comment>
<sequence length="88" mass="9203">MENVSQRENSRAAGTPMPASLFRRLARAVFGAKAPAAAEDALDFVVVGQGLAGTLLALELEKRGRRVLVVDDGWKTAASRAAAGVLNP</sequence>
<dbReference type="InterPro" id="IPR036188">
    <property type="entry name" value="FAD/NAD-bd_sf"/>
</dbReference>
<dbReference type="SUPFAM" id="SSF51905">
    <property type="entry name" value="FAD/NAD(P)-binding domain"/>
    <property type="match status" value="1"/>
</dbReference>
<organism evidence="2 3">
    <name type="scientific">Candidatus Spyradosoma merdigallinarum</name>
    <dbReference type="NCBI Taxonomy" id="2840950"/>
    <lineage>
        <taxon>Bacteria</taxon>
        <taxon>Pseudomonadati</taxon>
        <taxon>Verrucomicrobiota</taxon>
        <taxon>Opitutia</taxon>
        <taxon>Opitutia incertae sedis</taxon>
        <taxon>Candidatus Spyradosoma</taxon>
    </lineage>
</organism>
<dbReference type="EMBL" id="DVOG01000087">
    <property type="protein sequence ID" value="HIV04190.1"/>
    <property type="molecule type" value="Genomic_DNA"/>
</dbReference>
<dbReference type="Proteomes" id="UP000886812">
    <property type="component" value="Unassembled WGS sequence"/>
</dbReference>
<feature type="non-terminal residue" evidence="2">
    <location>
        <position position="88"/>
    </location>
</feature>
<reference evidence="2" key="1">
    <citation type="submission" date="2020-10" db="EMBL/GenBank/DDBJ databases">
        <authorList>
            <person name="Gilroy R."/>
        </authorList>
    </citation>
    <scope>NUCLEOTIDE SEQUENCE</scope>
    <source>
        <strain evidence="2">10669</strain>
    </source>
</reference>
<feature type="domain" description="FAD dependent oxidoreductase" evidence="1">
    <location>
        <begin position="43"/>
        <end position="88"/>
    </location>
</feature>
<dbReference type="Gene3D" id="3.50.50.60">
    <property type="entry name" value="FAD/NAD(P)-binding domain"/>
    <property type="match status" value="1"/>
</dbReference>
<protein>
    <submittedName>
        <fullName evidence="2">FAD-binding oxidoreductase</fullName>
    </submittedName>
</protein>
<name>A0A9D1NJS8_9BACT</name>
<dbReference type="Pfam" id="PF01266">
    <property type="entry name" value="DAO"/>
    <property type="match status" value="1"/>
</dbReference>
<accession>A0A9D1NJS8</accession>
<evidence type="ECO:0000313" key="2">
    <source>
        <dbReference type="EMBL" id="HIV04190.1"/>
    </source>
</evidence>
<evidence type="ECO:0000313" key="3">
    <source>
        <dbReference type="Proteomes" id="UP000886812"/>
    </source>
</evidence>